<organism evidence="2 3">
    <name type="scientific">Anaerotignum lactatifermentans</name>
    <dbReference type="NCBI Taxonomy" id="160404"/>
    <lineage>
        <taxon>Bacteria</taxon>
        <taxon>Bacillati</taxon>
        <taxon>Bacillota</taxon>
        <taxon>Clostridia</taxon>
        <taxon>Lachnospirales</taxon>
        <taxon>Anaerotignaceae</taxon>
        <taxon>Anaerotignum</taxon>
    </lineage>
</organism>
<dbReference type="Gene3D" id="3.40.210.30">
    <property type="entry name" value="Dam replacing family, catalytic PD-(D/E)XK domain"/>
    <property type="match status" value="1"/>
</dbReference>
<dbReference type="InterPro" id="IPR043025">
    <property type="entry name" value="DRP_PD-(D/E)XK_dom"/>
</dbReference>
<sequence>MGINFNLNQDLAVGYRSNSQKIRVMSESWVAYNIFCPICGNAHISNLPNNMPVSDFKCDVCGAIYELKSKKGRIGNKIVAGAYATMMERITSENSPDLFLMEYSDDLQVLNLVLVPRYFFVPAIIEKRKPLSETAHRAGWTGCNILYSEIPEQGKITIIKDQILADQQLVMEKYAKAKELKTGSLESRGWLLDVLSCVNAIPTTDFSLQEMYQYKDILQAKHKDNHNIEAKIRQKLQILRKKGFIQFLGRGQYRKI</sequence>
<dbReference type="InterPro" id="IPR010324">
    <property type="entry name" value="DRP"/>
</dbReference>
<dbReference type="Gene3D" id="1.10.10.10">
    <property type="entry name" value="Winged helix-like DNA-binding domain superfamily/Winged helix DNA-binding domain"/>
    <property type="match status" value="1"/>
</dbReference>
<dbReference type="EMBL" id="NFHM01000009">
    <property type="protein sequence ID" value="OUN43170.1"/>
    <property type="molecule type" value="Genomic_DNA"/>
</dbReference>
<evidence type="ECO:0000259" key="1">
    <source>
        <dbReference type="Pfam" id="PF17726"/>
    </source>
</evidence>
<dbReference type="InterPro" id="IPR036388">
    <property type="entry name" value="WH-like_DNA-bd_sf"/>
</dbReference>
<comment type="caution">
    <text evidence="2">The sequence shown here is derived from an EMBL/GenBank/DDBJ whole genome shotgun (WGS) entry which is preliminary data.</text>
</comment>
<keyword evidence="2" id="KW-0378">Hydrolase</keyword>
<dbReference type="CDD" id="cd22319">
    <property type="entry name" value="DpnI-like"/>
    <property type="match status" value="1"/>
</dbReference>
<evidence type="ECO:0000313" key="3">
    <source>
        <dbReference type="Proteomes" id="UP000195455"/>
    </source>
</evidence>
<dbReference type="Pfam" id="PF17726">
    <property type="entry name" value="DpnI_C"/>
    <property type="match status" value="1"/>
</dbReference>
<name>A0A1Y3UCS9_9FIRM</name>
<dbReference type="RefSeq" id="WP_087989240.1">
    <property type="nucleotide sequence ID" value="NZ_JBKYBB010000021.1"/>
</dbReference>
<dbReference type="Proteomes" id="UP000195455">
    <property type="component" value="Unassembled WGS sequence"/>
</dbReference>
<keyword evidence="2" id="KW-0540">Nuclease</keyword>
<dbReference type="GO" id="GO:0004519">
    <property type="term" value="F:endonuclease activity"/>
    <property type="evidence" value="ECO:0007669"/>
    <property type="project" value="UniProtKB-KW"/>
</dbReference>
<dbReference type="AlphaFoldDB" id="A0A1Y3UCS9"/>
<accession>A0A1Y3UCS9</accession>
<protein>
    <submittedName>
        <fullName evidence="2">Restriction endonuclease</fullName>
    </submittedName>
</protein>
<gene>
    <name evidence="2" type="ORF">B5G26_07295</name>
</gene>
<dbReference type="InterPro" id="IPR041368">
    <property type="entry name" value="DRP_C"/>
</dbReference>
<keyword evidence="2" id="KW-0255">Endonuclease</keyword>
<evidence type="ECO:0000313" key="2">
    <source>
        <dbReference type="EMBL" id="OUN43170.1"/>
    </source>
</evidence>
<dbReference type="Pfam" id="PF06044">
    <property type="entry name" value="DpnI"/>
    <property type="match status" value="1"/>
</dbReference>
<feature type="domain" description="Dam-replacing protein HTH" evidence="1">
    <location>
        <begin position="186"/>
        <end position="255"/>
    </location>
</feature>
<reference evidence="3" key="1">
    <citation type="submission" date="2017-04" db="EMBL/GenBank/DDBJ databases">
        <title>Function of individual gut microbiota members based on whole genome sequencing of pure cultures obtained from chicken caecum.</title>
        <authorList>
            <person name="Medvecky M."/>
            <person name="Cejkova D."/>
            <person name="Polansky O."/>
            <person name="Karasova D."/>
            <person name="Kubasova T."/>
            <person name="Cizek A."/>
            <person name="Rychlik I."/>
        </authorList>
    </citation>
    <scope>NUCLEOTIDE SEQUENCE [LARGE SCALE GENOMIC DNA]</scope>
    <source>
        <strain evidence="3">An75</strain>
    </source>
</reference>
<proteinExistence type="predicted"/>